<dbReference type="Gene3D" id="3.40.50.720">
    <property type="entry name" value="NAD(P)-binding Rossmann-like Domain"/>
    <property type="match status" value="1"/>
</dbReference>
<dbReference type="CDD" id="cd05233">
    <property type="entry name" value="SDR_c"/>
    <property type="match status" value="1"/>
</dbReference>
<dbReference type="OrthoDB" id="3178062at2"/>
<dbReference type="PRINTS" id="PR00081">
    <property type="entry name" value="GDHRDH"/>
</dbReference>
<dbReference type="PIRSF" id="PIRSF000126">
    <property type="entry name" value="11-beta-HSD1"/>
    <property type="match status" value="1"/>
</dbReference>
<proteinExistence type="inferred from homology"/>
<evidence type="ECO:0000313" key="4">
    <source>
        <dbReference type="EMBL" id="ACV50478.1"/>
    </source>
</evidence>
<dbReference type="InterPro" id="IPR036291">
    <property type="entry name" value="NAD(P)-bd_dom_sf"/>
</dbReference>
<dbReference type="PANTHER" id="PTHR44196:SF2">
    <property type="entry name" value="SHORT-CHAIN DEHYDROGENASE-RELATED"/>
    <property type="match status" value="1"/>
</dbReference>
<gene>
    <name evidence="4" type="ordered locus">Apar_0041</name>
</gene>
<dbReference type="KEGG" id="apv:Apar_0041"/>
<dbReference type="GO" id="GO:0016020">
    <property type="term" value="C:membrane"/>
    <property type="evidence" value="ECO:0007669"/>
    <property type="project" value="TreeGrafter"/>
</dbReference>
<dbReference type="PANTHER" id="PTHR44196">
    <property type="entry name" value="DEHYDROGENASE/REDUCTASE SDR FAMILY MEMBER 7B"/>
    <property type="match status" value="1"/>
</dbReference>
<dbReference type="Pfam" id="PF00106">
    <property type="entry name" value="adh_short"/>
    <property type="match status" value="1"/>
</dbReference>
<reference evidence="4 5" key="1">
    <citation type="journal article" date="2009" name="Stand. Genomic Sci.">
        <title>Complete genome sequence of Atopobium parvulum type strain (IPP 1246).</title>
        <authorList>
            <person name="Copeland A."/>
            <person name="Sikorski J."/>
            <person name="Lapidus A."/>
            <person name="Nolan M."/>
            <person name="Del Rio T.G."/>
            <person name="Lucas S."/>
            <person name="Chen F."/>
            <person name="Tice H."/>
            <person name="Pitluck S."/>
            <person name="Cheng J.F."/>
            <person name="Pukall R."/>
            <person name="Chertkov O."/>
            <person name="Brettin T."/>
            <person name="Han C."/>
            <person name="Detter J.C."/>
            <person name="Kuske C."/>
            <person name="Bruce D."/>
            <person name="Goodwin L."/>
            <person name="Ivanova N."/>
            <person name="Mavromatis K."/>
            <person name="Mikhailova N."/>
            <person name="Chen A."/>
            <person name="Palaniappan K."/>
            <person name="Chain P."/>
            <person name="Rohde M."/>
            <person name="Goker M."/>
            <person name="Bristow J."/>
            <person name="Eisen J.A."/>
            <person name="Markowitz V."/>
            <person name="Hugenholtz P."/>
            <person name="Kyrpides N.C."/>
            <person name="Klenk H.P."/>
            <person name="Detter J.C."/>
        </authorList>
    </citation>
    <scope>NUCLEOTIDE SEQUENCE [LARGE SCALE GENOMIC DNA]</scope>
    <source>
        <strain evidence="5">ATCC 33793 / DSM 20469 / CCUG 32760 / JCM 10300 / KCTC 3663 / VPI 0546 / 1246</strain>
    </source>
</reference>
<accession>C8W8P0</accession>
<evidence type="ECO:0000256" key="1">
    <source>
        <dbReference type="ARBA" id="ARBA00006484"/>
    </source>
</evidence>
<dbReference type="AlphaFoldDB" id="C8W8P0"/>
<evidence type="ECO:0000313" key="5">
    <source>
        <dbReference type="Proteomes" id="UP000000960"/>
    </source>
</evidence>
<name>C8W8P0_LANP1</name>
<dbReference type="EMBL" id="CP001721">
    <property type="protein sequence ID" value="ACV50478.1"/>
    <property type="molecule type" value="Genomic_DNA"/>
</dbReference>
<keyword evidence="5" id="KW-1185">Reference proteome</keyword>
<organism evidence="4 5">
    <name type="scientific">Lancefieldella parvula (strain ATCC 33793 / DSM 20469 / CCUG 32760 / JCM 10300 / KCTC 3663 / VPI 0546 / 1246)</name>
    <name type="common">Atopobium parvulum</name>
    <dbReference type="NCBI Taxonomy" id="521095"/>
    <lineage>
        <taxon>Bacteria</taxon>
        <taxon>Bacillati</taxon>
        <taxon>Actinomycetota</taxon>
        <taxon>Coriobacteriia</taxon>
        <taxon>Coriobacteriales</taxon>
        <taxon>Atopobiaceae</taxon>
        <taxon>Lancefieldella</taxon>
    </lineage>
</organism>
<protein>
    <submittedName>
        <fullName evidence="4">Short-chain dehydrogenase/reductase SDR</fullName>
    </submittedName>
</protein>
<dbReference type="STRING" id="521095.Apar_0041"/>
<sequence>MGKTALVTGASSGLGLEFSKIFAENGYDLVVVARNEGRLYQLKGDLEETYGITVWVCASDLSREGAALDVFDFCMEEGIAIDCLVNNAGFGDQGDFSNADWQRQHDMAQVNMVALMQMTKCFIKPMLERGGGKILNISSVAAFSAGPKMSVYYASKAFVRSFSEAVSEEVRGSGVTVTALCLGPAATGFEKAAGLEASKMFTFFRPASARDVVLSGYRAMMRGVTLRYYGAPTKLMNIGSRLVPRIVARKFAKYVNG</sequence>
<evidence type="ECO:0000256" key="2">
    <source>
        <dbReference type="ARBA" id="ARBA00023002"/>
    </source>
</evidence>
<keyword evidence="2" id="KW-0560">Oxidoreductase</keyword>
<dbReference type="eggNOG" id="COG0300">
    <property type="taxonomic scope" value="Bacteria"/>
</dbReference>
<dbReference type="SUPFAM" id="SSF51735">
    <property type="entry name" value="NAD(P)-binding Rossmann-fold domains"/>
    <property type="match status" value="1"/>
</dbReference>
<comment type="similarity">
    <text evidence="1 3">Belongs to the short-chain dehydrogenases/reductases (SDR) family.</text>
</comment>
<evidence type="ECO:0000256" key="3">
    <source>
        <dbReference type="RuleBase" id="RU000363"/>
    </source>
</evidence>
<dbReference type="InterPro" id="IPR002347">
    <property type="entry name" value="SDR_fam"/>
</dbReference>
<dbReference type="GO" id="GO:0016491">
    <property type="term" value="F:oxidoreductase activity"/>
    <property type="evidence" value="ECO:0007669"/>
    <property type="project" value="UniProtKB-KW"/>
</dbReference>
<dbReference type="PRINTS" id="PR00080">
    <property type="entry name" value="SDRFAMILY"/>
</dbReference>
<dbReference type="HOGENOM" id="CLU_010194_2_1_11"/>
<dbReference type="Proteomes" id="UP000000960">
    <property type="component" value="Chromosome"/>
</dbReference>